<feature type="domain" description="Ubiquitin-like protease family profile" evidence="4">
    <location>
        <begin position="36"/>
        <end position="106"/>
    </location>
</feature>
<accession>A0A445BAE5</accession>
<evidence type="ECO:0000313" key="5">
    <source>
        <dbReference type="EMBL" id="RYR35655.1"/>
    </source>
</evidence>
<dbReference type="GO" id="GO:0006508">
    <property type="term" value="P:proteolysis"/>
    <property type="evidence" value="ECO:0007669"/>
    <property type="project" value="UniProtKB-KW"/>
</dbReference>
<dbReference type="SUPFAM" id="SSF54001">
    <property type="entry name" value="Cysteine proteinases"/>
    <property type="match status" value="1"/>
</dbReference>
<evidence type="ECO:0000259" key="4">
    <source>
        <dbReference type="Pfam" id="PF02902"/>
    </source>
</evidence>
<comment type="similarity">
    <text evidence="1">Belongs to the peptidase C48 family.</text>
</comment>
<evidence type="ECO:0000256" key="3">
    <source>
        <dbReference type="ARBA" id="ARBA00022801"/>
    </source>
</evidence>
<keyword evidence="2" id="KW-0645">Protease</keyword>
<dbReference type="GO" id="GO:0008234">
    <property type="term" value="F:cysteine-type peptidase activity"/>
    <property type="evidence" value="ECO:0007669"/>
    <property type="project" value="InterPro"/>
</dbReference>
<evidence type="ECO:0000256" key="1">
    <source>
        <dbReference type="ARBA" id="ARBA00005234"/>
    </source>
</evidence>
<keyword evidence="6" id="KW-1185">Reference proteome</keyword>
<reference evidence="5 6" key="1">
    <citation type="submission" date="2019-01" db="EMBL/GenBank/DDBJ databases">
        <title>Sequencing of cultivated peanut Arachis hypogaea provides insights into genome evolution and oil improvement.</title>
        <authorList>
            <person name="Chen X."/>
        </authorList>
    </citation>
    <scope>NUCLEOTIDE SEQUENCE [LARGE SCALE GENOMIC DNA]</scope>
    <source>
        <strain evidence="6">cv. Fuhuasheng</strain>
        <tissue evidence="5">Leaves</tissue>
    </source>
</reference>
<dbReference type="Pfam" id="PF02902">
    <property type="entry name" value="Peptidase_C48"/>
    <property type="match status" value="1"/>
</dbReference>
<comment type="caution">
    <text evidence="5">The sequence shown here is derived from an EMBL/GenBank/DDBJ whole genome shotgun (WGS) entry which is preliminary data.</text>
</comment>
<organism evidence="5 6">
    <name type="scientific">Arachis hypogaea</name>
    <name type="common">Peanut</name>
    <dbReference type="NCBI Taxonomy" id="3818"/>
    <lineage>
        <taxon>Eukaryota</taxon>
        <taxon>Viridiplantae</taxon>
        <taxon>Streptophyta</taxon>
        <taxon>Embryophyta</taxon>
        <taxon>Tracheophyta</taxon>
        <taxon>Spermatophyta</taxon>
        <taxon>Magnoliopsida</taxon>
        <taxon>eudicotyledons</taxon>
        <taxon>Gunneridae</taxon>
        <taxon>Pentapetalae</taxon>
        <taxon>rosids</taxon>
        <taxon>fabids</taxon>
        <taxon>Fabales</taxon>
        <taxon>Fabaceae</taxon>
        <taxon>Papilionoideae</taxon>
        <taxon>50 kb inversion clade</taxon>
        <taxon>dalbergioids sensu lato</taxon>
        <taxon>Dalbergieae</taxon>
        <taxon>Pterocarpus clade</taxon>
        <taxon>Arachis</taxon>
    </lineage>
</organism>
<dbReference type="InterPro" id="IPR038765">
    <property type="entry name" value="Papain-like_cys_pep_sf"/>
</dbReference>
<dbReference type="Proteomes" id="UP000289738">
    <property type="component" value="Chromosome A10"/>
</dbReference>
<keyword evidence="3" id="KW-0378">Hydrolase</keyword>
<evidence type="ECO:0000313" key="6">
    <source>
        <dbReference type="Proteomes" id="UP000289738"/>
    </source>
</evidence>
<dbReference type="InterPro" id="IPR003653">
    <property type="entry name" value="Peptidase_C48_C"/>
</dbReference>
<dbReference type="EMBL" id="SDMP01000010">
    <property type="protein sequence ID" value="RYR35655.1"/>
    <property type="molecule type" value="Genomic_DNA"/>
</dbReference>
<dbReference type="AlphaFoldDB" id="A0A445BAE5"/>
<gene>
    <name evidence="5" type="ORF">Ahy_A10g050786</name>
</gene>
<name>A0A445BAE5_ARAHY</name>
<dbReference type="Gene3D" id="3.40.395.10">
    <property type="entry name" value="Adenoviral Proteinase, Chain A"/>
    <property type="match status" value="1"/>
</dbReference>
<protein>
    <recommendedName>
        <fullName evidence="4">Ubiquitin-like protease family profile domain-containing protein</fullName>
    </recommendedName>
</protein>
<proteinExistence type="inferred from homology"/>
<sequence length="171" mass="20369">MILNSIKYRWYQEQIYIVPQDIVIFMLESHGMGNTDKRTNKTYRFDIPQYDHHHCFLDKRKLASHPFLFVPLCNGGHWWLWIADVKKKAFYVLDPINKKKEEIPESRVKLNEFVEEIDDFGYQYVPNILLHKMNKIRDQVIQTSETIRLPKPSAVLSSPYYKFSSGDLNSK</sequence>
<evidence type="ECO:0000256" key="2">
    <source>
        <dbReference type="ARBA" id="ARBA00022670"/>
    </source>
</evidence>